<dbReference type="EMBL" id="ML143414">
    <property type="protein sequence ID" value="TBU29263.1"/>
    <property type="molecule type" value="Genomic_DNA"/>
</dbReference>
<protein>
    <recommendedName>
        <fullName evidence="2">F-box domain-containing protein</fullName>
    </recommendedName>
</protein>
<dbReference type="AlphaFoldDB" id="A0A4V2K0K7"/>
<gene>
    <name evidence="1" type="ORF">BD311DRAFT_661633</name>
</gene>
<dbReference type="Proteomes" id="UP000292957">
    <property type="component" value="Unassembled WGS sequence"/>
</dbReference>
<accession>A0A4V2K0K7</accession>
<evidence type="ECO:0008006" key="2">
    <source>
        <dbReference type="Google" id="ProtNLM"/>
    </source>
</evidence>
<reference evidence="1" key="1">
    <citation type="submission" date="2019-01" db="EMBL/GenBank/DDBJ databases">
        <title>Draft genome sequences of three monokaryotic isolates of the white-rot basidiomycete fungus Dichomitus squalens.</title>
        <authorList>
            <consortium name="DOE Joint Genome Institute"/>
            <person name="Lopez S.C."/>
            <person name="Andreopoulos B."/>
            <person name="Pangilinan J."/>
            <person name="Lipzen A."/>
            <person name="Riley R."/>
            <person name="Ahrendt S."/>
            <person name="Ng V."/>
            <person name="Barry K."/>
            <person name="Daum C."/>
            <person name="Grigoriev I.V."/>
            <person name="Hilden K.S."/>
            <person name="Makela M.R."/>
            <person name="de Vries R.P."/>
        </authorList>
    </citation>
    <scope>NUCLEOTIDE SEQUENCE [LARGE SCALE GENOMIC DNA]</scope>
    <source>
        <strain evidence="1">OM18370.1</strain>
    </source>
</reference>
<evidence type="ECO:0000313" key="1">
    <source>
        <dbReference type="EMBL" id="TBU29263.1"/>
    </source>
</evidence>
<organism evidence="1">
    <name type="scientific">Dichomitus squalens</name>
    <dbReference type="NCBI Taxonomy" id="114155"/>
    <lineage>
        <taxon>Eukaryota</taxon>
        <taxon>Fungi</taxon>
        <taxon>Dikarya</taxon>
        <taxon>Basidiomycota</taxon>
        <taxon>Agaricomycotina</taxon>
        <taxon>Agaricomycetes</taxon>
        <taxon>Polyporales</taxon>
        <taxon>Polyporaceae</taxon>
        <taxon>Dichomitus</taxon>
    </lineage>
</organism>
<sequence length="94" mass="10480">MSPDPRVLLRALRNCPNLETLQFSDYAIPYGWPVPGDVAVVHLPLLKELVIFETSDTSPETIHGVSPTSYLVISFEATRSTELLCAYRMTTRGN</sequence>
<name>A0A4V2K0K7_9APHY</name>
<proteinExistence type="predicted"/>